<dbReference type="PANTHER" id="PTHR43065">
    <property type="entry name" value="SENSOR HISTIDINE KINASE"/>
    <property type="match status" value="1"/>
</dbReference>
<evidence type="ECO:0000256" key="5">
    <source>
        <dbReference type="ARBA" id="ARBA00022679"/>
    </source>
</evidence>
<evidence type="ECO:0000259" key="9">
    <source>
        <dbReference type="PROSITE" id="PS50109"/>
    </source>
</evidence>
<dbReference type="AlphaFoldDB" id="K2L677"/>
<dbReference type="EC" id="2.7.13.3" evidence="3"/>
<evidence type="ECO:0000256" key="2">
    <source>
        <dbReference type="ARBA" id="ARBA00004370"/>
    </source>
</evidence>
<keyword evidence="4" id="KW-0597">Phosphoprotein</keyword>
<dbReference type="SUPFAM" id="SSF47384">
    <property type="entry name" value="Homodimeric domain of signal transducing histidine kinase"/>
    <property type="match status" value="1"/>
</dbReference>
<dbReference type="CDD" id="cd00082">
    <property type="entry name" value="HisKA"/>
    <property type="match status" value="1"/>
</dbReference>
<keyword evidence="8" id="KW-0812">Transmembrane</keyword>
<dbReference type="SUPFAM" id="SSF158472">
    <property type="entry name" value="HAMP domain-like"/>
    <property type="match status" value="1"/>
</dbReference>
<keyword evidence="5" id="KW-0808">Transferase</keyword>
<gene>
    <name evidence="11" type="ORF">A10D4_02985</name>
</gene>
<dbReference type="STRING" id="740709.A10D4_02985"/>
<dbReference type="GO" id="GO:0000155">
    <property type="term" value="F:phosphorelay sensor kinase activity"/>
    <property type="evidence" value="ECO:0007669"/>
    <property type="project" value="InterPro"/>
</dbReference>
<comment type="catalytic activity">
    <reaction evidence="1">
        <text>ATP + protein L-histidine = ADP + protein N-phospho-L-histidine.</text>
        <dbReference type="EC" id="2.7.13.3"/>
    </reaction>
</comment>
<evidence type="ECO:0000256" key="3">
    <source>
        <dbReference type="ARBA" id="ARBA00012438"/>
    </source>
</evidence>
<reference evidence="11 12" key="1">
    <citation type="journal article" date="2012" name="J. Bacteriol.">
        <title>Genome Sequence of Idiomarina xiamenensis Type Strain 10-D-4.</title>
        <authorList>
            <person name="Lai Q."/>
            <person name="Wang L."/>
            <person name="Wang W."/>
            <person name="Shao Z."/>
        </authorList>
    </citation>
    <scope>NUCLEOTIDE SEQUENCE [LARGE SCALE GENOMIC DNA]</scope>
    <source>
        <strain evidence="11 12">10-D-4</strain>
    </source>
</reference>
<dbReference type="Pfam" id="PF00672">
    <property type="entry name" value="HAMP"/>
    <property type="match status" value="1"/>
</dbReference>
<dbReference type="SMART" id="SM00304">
    <property type="entry name" value="HAMP"/>
    <property type="match status" value="1"/>
</dbReference>
<organism evidence="11 12">
    <name type="scientific">Idiomarina xiamenensis 10-D-4</name>
    <dbReference type="NCBI Taxonomy" id="740709"/>
    <lineage>
        <taxon>Bacteria</taxon>
        <taxon>Pseudomonadati</taxon>
        <taxon>Pseudomonadota</taxon>
        <taxon>Gammaproteobacteria</taxon>
        <taxon>Alteromonadales</taxon>
        <taxon>Idiomarinaceae</taxon>
        <taxon>Idiomarina</taxon>
    </lineage>
</organism>
<dbReference type="PATRIC" id="fig|740709.3.peg.599"/>
<dbReference type="InterPro" id="IPR036097">
    <property type="entry name" value="HisK_dim/P_sf"/>
</dbReference>
<proteinExistence type="predicted"/>
<dbReference type="PROSITE" id="PS50109">
    <property type="entry name" value="HIS_KIN"/>
    <property type="match status" value="1"/>
</dbReference>
<dbReference type="PANTHER" id="PTHR43065:SF47">
    <property type="match status" value="1"/>
</dbReference>
<comment type="caution">
    <text evidence="11">The sequence shown here is derived from an EMBL/GenBank/DDBJ whole genome shotgun (WGS) entry which is preliminary data.</text>
</comment>
<dbReference type="Proteomes" id="UP000014115">
    <property type="component" value="Unassembled WGS sequence"/>
</dbReference>
<dbReference type="PRINTS" id="PR00344">
    <property type="entry name" value="BCTRLSENSOR"/>
</dbReference>
<dbReference type="PROSITE" id="PS50885">
    <property type="entry name" value="HAMP"/>
    <property type="match status" value="1"/>
</dbReference>
<feature type="coiled-coil region" evidence="7">
    <location>
        <begin position="235"/>
        <end position="287"/>
    </location>
</feature>
<dbReference type="InterPro" id="IPR005467">
    <property type="entry name" value="His_kinase_dom"/>
</dbReference>
<dbReference type="InterPro" id="IPR003661">
    <property type="entry name" value="HisK_dim/P_dom"/>
</dbReference>
<dbReference type="SMART" id="SM00387">
    <property type="entry name" value="HATPase_c"/>
    <property type="match status" value="1"/>
</dbReference>
<protein>
    <recommendedName>
        <fullName evidence="3">histidine kinase</fullName>
        <ecNumber evidence="3">2.7.13.3</ecNumber>
    </recommendedName>
</protein>
<dbReference type="CDD" id="cd06225">
    <property type="entry name" value="HAMP"/>
    <property type="match status" value="1"/>
</dbReference>
<evidence type="ECO:0000256" key="4">
    <source>
        <dbReference type="ARBA" id="ARBA00022553"/>
    </source>
</evidence>
<keyword evidence="8" id="KW-1133">Transmembrane helix</keyword>
<dbReference type="InterPro" id="IPR033417">
    <property type="entry name" value="CHASE8"/>
</dbReference>
<dbReference type="InterPro" id="IPR003660">
    <property type="entry name" value="HAMP_dom"/>
</dbReference>
<comment type="subcellular location">
    <subcellularLocation>
        <location evidence="2">Membrane</location>
    </subcellularLocation>
</comment>
<evidence type="ECO:0000313" key="11">
    <source>
        <dbReference type="EMBL" id="EKE85275.1"/>
    </source>
</evidence>
<dbReference type="Gene3D" id="6.10.340.10">
    <property type="match status" value="1"/>
</dbReference>
<feature type="domain" description="HAMP" evidence="10">
    <location>
        <begin position="187"/>
        <end position="240"/>
    </location>
</feature>
<evidence type="ECO:0000259" key="10">
    <source>
        <dbReference type="PROSITE" id="PS50885"/>
    </source>
</evidence>
<dbReference type="InterPro" id="IPR004358">
    <property type="entry name" value="Sig_transdc_His_kin-like_C"/>
</dbReference>
<keyword evidence="8" id="KW-0472">Membrane</keyword>
<accession>K2L677</accession>
<keyword evidence="7" id="KW-0175">Coiled coil</keyword>
<keyword evidence="6 11" id="KW-0418">Kinase</keyword>
<feature type="domain" description="Histidine kinase" evidence="9">
    <location>
        <begin position="303"/>
        <end position="536"/>
    </location>
</feature>
<dbReference type="InterPro" id="IPR003594">
    <property type="entry name" value="HATPase_dom"/>
</dbReference>
<dbReference type="Gene3D" id="3.30.565.10">
    <property type="entry name" value="Histidine kinase-like ATPase, C-terminal domain"/>
    <property type="match status" value="1"/>
</dbReference>
<dbReference type="Pfam" id="PF02518">
    <property type="entry name" value="HATPase_c"/>
    <property type="match status" value="1"/>
</dbReference>
<feature type="transmembrane region" description="Helical" evidence="8">
    <location>
        <begin position="164"/>
        <end position="183"/>
    </location>
</feature>
<dbReference type="Pfam" id="PF17152">
    <property type="entry name" value="CHASE8"/>
    <property type="match status" value="1"/>
</dbReference>
<dbReference type="EMBL" id="AMRG01000003">
    <property type="protein sequence ID" value="EKE85275.1"/>
    <property type="molecule type" value="Genomic_DNA"/>
</dbReference>
<keyword evidence="12" id="KW-1185">Reference proteome</keyword>
<dbReference type="eggNOG" id="COG4191">
    <property type="taxonomic scope" value="Bacteria"/>
</dbReference>
<dbReference type="GO" id="GO:0016020">
    <property type="term" value="C:membrane"/>
    <property type="evidence" value="ECO:0007669"/>
    <property type="project" value="UniProtKB-SubCell"/>
</dbReference>
<name>K2L677_9GAMM</name>
<dbReference type="SUPFAM" id="SSF55874">
    <property type="entry name" value="ATPase domain of HSP90 chaperone/DNA topoisomerase II/histidine kinase"/>
    <property type="match status" value="1"/>
</dbReference>
<dbReference type="Gene3D" id="1.10.287.130">
    <property type="match status" value="1"/>
</dbReference>
<evidence type="ECO:0000256" key="7">
    <source>
        <dbReference type="SAM" id="Coils"/>
    </source>
</evidence>
<evidence type="ECO:0000256" key="6">
    <source>
        <dbReference type="ARBA" id="ARBA00022777"/>
    </source>
</evidence>
<evidence type="ECO:0000256" key="1">
    <source>
        <dbReference type="ARBA" id="ARBA00000085"/>
    </source>
</evidence>
<dbReference type="InterPro" id="IPR036890">
    <property type="entry name" value="HATPase_C_sf"/>
</dbReference>
<evidence type="ECO:0000256" key="8">
    <source>
        <dbReference type="SAM" id="Phobius"/>
    </source>
</evidence>
<feature type="transmembrane region" description="Helical" evidence="8">
    <location>
        <begin position="12"/>
        <end position="32"/>
    </location>
</feature>
<evidence type="ECO:0000313" key="12">
    <source>
        <dbReference type="Proteomes" id="UP000014115"/>
    </source>
</evidence>
<sequence length="538" mass="60704">MIQFSSIKRSLLIIVVLVTAIALLVAFSVNIVNQADNYRQSLLERSQAYAELSAFNALSTIVFDDSETESQRLQALRSSRFIEYVHVYRYDDVSGELTFFASYNKRGLTPIPAKFSQVEALQTPKVSDSYIEISEPILLDSNVVGYIYLRGSLDELNSFMTRSVLLSLAVFVLTLICSALLTIQLLKNITRPIDDVVSVIQQIARDKDYSLRLPQSNLRELDSISHAVNTMLGRIQKHISRQKQAEHEASTLNAELEKQVSERTQALKEANQELLKTLEQLHQYQSQLVESEKMASLGDMVAGIAHEVNTPIGLSVTASTLLQDKLQVMQQKFDNKQVSTSDFTRFLSDSEQNLDIIYRNLQRAAELITSFKQVAVDQTSEIDREIPVRQFMDDVLLSMKPKLRDPEQFPINVHCDESLVVVTKPGPLNQVLMNLIQNSMLHGFEGKHTGTIDISYCLTDSNELEITYRDDGCGVPIDIRRRIFDPFVTTKRGAGGSGLGMHLVYNLVTQVLNGSIHFFSEEHYGVEFVIRFPVKIKT</sequence>